<evidence type="ECO:0000259" key="2">
    <source>
        <dbReference type="Pfam" id="PF03061"/>
    </source>
</evidence>
<keyword evidence="4" id="KW-1185">Reference proteome</keyword>
<dbReference type="Proteomes" id="UP001501353">
    <property type="component" value="Unassembled WGS sequence"/>
</dbReference>
<dbReference type="PANTHER" id="PTHR43240:SF1">
    <property type="entry name" value="BLR5584 PROTEIN"/>
    <property type="match status" value="1"/>
</dbReference>
<gene>
    <name evidence="3" type="ORF">GCM10022212_36740</name>
</gene>
<dbReference type="Gene3D" id="3.10.129.10">
    <property type="entry name" value="Hotdog Thioesterase"/>
    <property type="match status" value="1"/>
</dbReference>
<comment type="caution">
    <text evidence="3">The sequence shown here is derived from an EMBL/GenBank/DDBJ whole genome shotgun (WGS) entry which is preliminary data.</text>
</comment>
<reference evidence="4" key="1">
    <citation type="journal article" date="2019" name="Int. J. Syst. Evol. Microbiol.">
        <title>The Global Catalogue of Microorganisms (GCM) 10K type strain sequencing project: providing services to taxonomists for standard genome sequencing and annotation.</title>
        <authorList>
            <consortium name="The Broad Institute Genomics Platform"/>
            <consortium name="The Broad Institute Genome Sequencing Center for Infectious Disease"/>
            <person name="Wu L."/>
            <person name="Ma J."/>
        </authorList>
    </citation>
    <scope>NUCLEOTIDE SEQUENCE [LARGE SCALE GENOMIC DNA]</scope>
    <source>
        <strain evidence="4">JCM 16673</strain>
    </source>
</reference>
<dbReference type="NCBIfam" id="TIGR00369">
    <property type="entry name" value="unchar_dom_1"/>
    <property type="match status" value="1"/>
</dbReference>
<dbReference type="Pfam" id="PF03061">
    <property type="entry name" value="4HBT"/>
    <property type="match status" value="1"/>
</dbReference>
<dbReference type="InterPro" id="IPR006683">
    <property type="entry name" value="Thioestr_dom"/>
</dbReference>
<dbReference type="InterPro" id="IPR003736">
    <property type="entry name" value="PAAI_dom"/>
</dbReference>
<feature type="domain" description="Thioesterase" evidence="2">
    <location>
        <begin position="84"/>
        <end position="161"/>
    </location>
</feature>
<keyword evidence="1" id="KW-0378">Hydrolase</keyword>
<dbReference type="CDD" id="cd03443">
    <property type="entry name" value="PaaI_thioesterase"/>
    <property type="match status" value="1"/>
</dbReference>
<dbReference type="EMBL" id="BAAAZE010000016">
    <property type="protein sequence ID" value="GAA4034111.1"/>
    <property type="molecule type" value="Genomic_DNA"/>
</dbReference>
<name>A0ABP7U1B1_9BURK</name>
<protein>
    <submittedName>
        <fullName evidence="3">PaaI family thioesterase</fullName>
    </submittedName>
</protein>
<organism evidence="3 4">
    <name type="scientific">Actimicrobium antarcticum</name>
    <dbReference type="NCBI Taxonomy" id="1051899"/>
    <lineage>
        <taxon>Bacteria</taxon>
        <taxon>Pseudomonadati</taxon>
        <taxon>Pseudomonadota</taxon>
        <taxon>Betaproteobacteria</taxon>
        <taxon>Burkholderiales</taxon>
        <taxon>Oxalobacteraceae</taxon>
        <taxon>Actimicrobium</taxon>
    </lineage>
</organism>
<accession>A0ABP7U1B1</accession>
<evidence type="ECO:0000256" key="1">
    <source>
        <dbReference type="ARBA" id="ARBA00022801"/>
    </source>
</evidence>
<sequence>MNSNDLLDVWNADAVAARTRLAAPGVSSLEQLRERSGMDFLQAIGDGVLPSVPIGMLLGFVPVQWEPGRMVFQGTPGTDHYNPMGSIHGGYAATLLDSCVGCAVHSMLPAGKGYTTLELKINYIRAMTDKTGPVRAEGKVIHVGGQTAIAEGRITDVHGKLYAFATTTCLVFPMPM</sequence>
<evidence type="ECO:0000313" key="3">
    <source>
        <dbReference type="EMBL" id="GAA4034111.1"/>
    </source>
</evidence>
<dbReference type="PANTHER" id="PTHR43240">
    <property type="entry name" value="1,4-DIHYDROXY-2-NAPHTHOYL-COA THIOESTERASE 1"/>
    <property type="match status" value="1"/>
</dbReference>
<dbReference type="RefSeq" id="WP_344765640.1">
    <property type="nucleotide sequence ID" value="NZ_BAAAZE010000016.1"/>
</dbReference>
<proteinExistence type="predicted"/>
<dbReference type="SUPFAM" id="SSF54637">
    <property type="entry name" value="Thioesterase/thiol ester dehydrase-isomerase"/>
    <property type="match status" value="1"/>
</dbReference>
<dbReference type="InterPro" id="IPR029069">
    <property type="entry name" value="HotDog_dom_sf"/>
</dbReference>
<evidence type="ECO:0000313" key="4">
    <source>
        <dbReference type="Proteomes" id="UP001501353"/>
    </source>
</evidence>